<dbReference type="InterPro" id="IPR002303">
    <property type="entry name" value="Valyl-tRNA_ligase"/>
</dbReference>
<dbReference type="EMBL" id="JAMKFB020000019">
    <property type="protein sequence ID" value="KAL0165495.1"/>
    <property type="molecule type" value="Genomic_DNA"/>
</dbReference>
<evidence type="ECO:0000256" key="8">
    <source>
        <dbReference type="SAM" id="MobiDB-lite"/>
    </source>
</evidence>
<proteinExistence type="predicted"/>
<dbReference type="Pfam" id="PF08264">
    <property type="entry name" value="Anticodon_1"/>
    <property type="match status" value="1"/>
</dbReference>
<evidence type="ECO:0000313" key="10">
    <source>
        <dbReference type="EMBL" id="KAL0165495.1"/>
    </source>
</evidence>
<keyword evidence="4" id="KW-0067">ATP-binding</keyword>
<evidence type="ECO:0000256" key="5">
    <source>
        <dbReference type="ARBA" id="ARBA00022917"/>
    </source>
</evidence>
<keyword evidence="3" id="KW-0547">Nucleotide-binding</keyword>
<keyword evidence="2" id="KW-0436">Ligase</keyword>
<name>A0ABD0NVF8_CIRMR</name>
<evidence type="ECO:0000256" key="6">
    <source>
        <dbReference type="ARBA" id="ARBA00023146"/>
    </source>
</evidence>
<dbReference type="GO" id="GO:0004832">
    <property type="term" value="F:valine-tRNA ligase activity"/>
    <property type="evidence" value="ECO:0007669"/>
    <property type="project" value="UniProtKB-EC"/>
</dbReference>
<accession>A0ABD0NVF8</accession>
<feature type="non-terminal residue" evidence="10">
    <location>
        <position position="70"/>
    </location>
</feature>
<feature type="region of interest" description="Disordered" evidence="8">
    <location>
        <begin position="51"/>
        <end position="70"/>
    </location>
</feature>
<dbReference type="SUPFAM" id="SSF47323">
    <property type="entry name" value="Anticodon-binding domain of a subclass of class I aminoacyl-tRNA synthetases"/>
    <property type="match status" value="1"/>
</dbReference>
<evidence type="ECO:0000313" key="11">
    <source>
        <dbReference type="Proteomes" id="UP001529510"/>
    </source>
</evidence>
<feature type="compositionally biased region" description="Polar residues" evidence="8">
    <location>
        <begin position="53"/>
        <end position="70"/>
    </location>
</feature>
<keyword evidence="11" id="KW-1185">Reference proteome</keyword>
<dbReference type="Gene3D" id="1.10.730.10">
    <property type="entry name" value="Isoleucyl-tRNA Synthetase, Domain 1"/>
    <property type="match status" value="1"/>
</dbReference>
<dbReference type="PANTHER" id="PTHR11946:SF71">
    <property type="entry name" value="VALINE--TRNA LIGASE, MITOCHONDRIAL"/>
    <property type="match status" value="1"/>
</dbReference>
<evidence type="ECO:0000256" key="2">
    <source>
        <dbReference type="ARBA" id="ARBA00022598"/>
    </source>
</evidence>
<dbReference type="AlphaFoldDB" id="A0ABD0NVF8"/>
<comment type="caution">
    <text evidence="10">The sequence shown here is derived from an EMBL/GenBank/DDBJ whole genome shotgun (WGS) entry which is preliminary data.</text>
</comment>
<dbReference type="GO" id="GO:0006412">
    <property type="term" value="P:translation"/>
    <property type="evidence" value="ECO:0007669"/>
    <property type="project" value="UniProtKB-KW"/>
</dbReference>
<evidence type="ECO:0000256" key="1">
    <source>
        <dbReference type="ARBA" id="ARBA00013169"/>
    </source>
</evidence>
<dbReference type="GO" id="GO:0005524">
    <property type="term" value="F:ATP binding"/>
    <property type="evidence" value="ECO:0007669"/>
    <property type="project" value="UniProtKB-KW"/>
</dbReference>
<evidence type="ECO:0000256" key="7">
    <source>
        <dbReference type="ARBA" id="ARBA00029936"/>
    </source>
</evidence>
<dbReference type="Proteomes" id="UP001529510">
    <property type="component" value="Unassembled WGS sequence"/>
</dbReference>
<feature type="non-terminal residue" evidence="10">
    <location>
        <position position="1"/>
    </location>
</feature>
<dbReference type="PANTHER" id="PTHR11946">
    <property type="entry name" value="VALYL-TRNA SYNTHETASES"/>
    <property type="match status" value="1"/>
</dbReference>
<keyword evidence="5" id="KW-0648">Protein biosynthesis</keyword>
<evidence type="ECO:0000256" key="4">
    <source>
        <dbReference type="ARBA" id="ARBA00022840"/>
    </source>
</evidence>
<dbReference type="InterPro" id="IPR013155">
    <property type="entry name" value="M/V/L/I-tRNA-synth_anticd-bd"/>
</dbReference>
<keyword evidence="6" id="KW-0030">Aminoacyl-tRNA synthetase</keyword>
<dbReference type="InterPro" id="IPR009080">
    <property type="entry name" value="tRNAsynth_Ia_anticodon-bd"/>
</dbReference>
<evidence type="ECO:0000259" key="9">
    <source>
        <dbReference type="Pfam" id="PF08264"/>
    </source>
</evidence>
<reference evidence="10 11" key="1">
    <citation type="submission" date="2024-05" db="EMBL/GenBank/DDBJ databases">
        <title>Genome sequencing and assembly of Indian major carp, Cirrhinus mrigala (Hamilton, 1822).</title>
        <authorList>
            <person name="Mohindra V."/>
            <person name="Chowdhury L.M."/>
            <person name="Lal K."/>
            <person name="Jena J.K."/>
        </authorList>
    </citation>
    <scope>NUCLEOTIDE SEQUENCE [LARGE SCALE GENOMIC DNA]</scope>
    <source>
        <strain evidence="10">CM1030</strain>
        <tissue evidence="10">Blood</tissue>
    </source>
</reference>
<gene>
    <name evidence="10" type="ORF">M9458_037339</name>
</gene>
<feature type="domain" description="Methionyl/Valyl/Leucyl/Isoleucyl-tRNA synthetase anticodon-binding" evidence="9">
    <location>
        <begin position="1"/>
        <end position="68"/>
    </location>
</feature>
<organism evidence="10 11">
    <name type="scientific">Cirrhinus mrigala</name>
    <name type="common">Mrigala</name>
    <dbReference type="NCBI Taxonomy" id="683832"/>
    <lineage>
        <taxon>Eukaryota</taxon>
        <taxon>Metazoa</taxon>
        <taxon>Chordata</taxon>
        <taxon>Craniata</taxon>
        <taxon>Vertebrata</taxon>
        <taxon>Euteleostomi</taxon>
        <taxon>Actinopterygii</taxon>
        <taxon>Neopterygii</taxon>
        <taxon>Teleostei</taxon>
        <taxon>Ostariophysi</taxon>
        <taxon>Cypriniformes</taxon>
        <taxon>Cyprinidae</taxon>
        <taxon>Labeoninae</taxon>
        <taxon>Labeonini</taxon>
        <taxon>Cirrhinus</taxon>
    </lineage>
</organism>
<dbReference type="EC" id="6.1.1.9" evidence="1"/>
<evidence type="ECO:0000256" key="3">
    <source>
        <dbReference type="ARBA" id="ARBA00022741"/>
    </source>
</evidence>
<sequence length="70" mass="7710">IKPVLKGEGSEKKQVAVSVLYHSVSISLALLSPFMPFLTEELWQRLLPYADSDGTSSSLCVQPYPKTSQL</sequence>
<protein>
    <recommendedName>
        <fullName evidence="1">valine--tRNA ligase</fullName>
        <ecNumber evidence="1">6.1.1.9</ecNumber>
    </recommendedName>
    <alternativeName>
        <fullName evidence="7">Valyl-tRNA synthetase</fullName>
    </alternativeName>
</protein>